<dbReference type="GO" id="GO:0000978">
    <property type="term" value="F:RNA polymerase II cis-regulatory region sequence-specific DNA binding"/>
    <property type="evidence" value="ECO:0007669"/>
    <property type="project" value="TreeGrafter"/>
</dbReference>
<sequence length="392" mass="43835">MSSLQNILNPDINHKRSAKPQSRELPVRGSPSSTPSDISANTTAAFNHSSQIEPLYKQHELHPNCPDTLVCLPDTAGRPQHTLPVILRCAILGSPRKRLTIREIYAAMEGKYTYYKTAGPTWKQSVRHHLSLNRLFERQPRPVTDPGFGSYWTVNLSAPPGTKRPRKRGRPNKIIDDGLSSNTPKKRGRPRKGTYTIHPSPPSHPALPIASPPPCRVSSVRSQGDHVEDVDEDILVAYERNSGTDLSDEYESEEDMVIPPRHRPSISGISTFGMQQSPLPLLNHHFVRGPTSDIPNSEDNLIDRLHIEVAGLRRQSADAISVSLRLSDQLAEAHAECSRAKASLRTAETMLEEEVRKRREAEQIADDEGRMRRAAEDSLKQFQRQRLPGRTG</sequence>
<dbReference type="AlphaFoldDB" id="F8NDS8"/>
<feature type="region of interest" description="Disordered" evidence="6">
    <location>
        <begin position="358"/>
        <end position="392"/>
    </location>
</feature>
<dbReference type="PANTHER" id="PTHR46078">
    <property type="entry name" value="FORKHEAD BOX PROTEIN J2 FAMILY MEMBER"/>
    <property type="match status" value="1"/>
</dbReference>
<evidence type="ECO:0000313" key="8">
    <source>
        <dbReference type="EMBL" id="EGO30402.1"/>
    </source>
</evidence>
<dbReference type="InterPro" id="IPR036388">
    <property type="entry name" value="WH-like_DNA-bd_sf"/>
</dbReference>
<dbReference type="Proteomes" id="UP000008064">
    <property type="component" value="Unassembled WGS sequence"/>
</dbReference>
<feature type="region of interest" description="Disordered" evidence="6">
    <location>
        <begin position="1"/>
        <end position="41"/>
    </location>
</feature>
<keyword evidence="2 5" id="KW-0238">DNA-binding</keyword>
<accession>F8NDS8</accession>
<feature type="compositionally biased region" description="Basic and acidic residues" evidence="6">
    <location>
        <begin position="358"/>
        <end position="379"/>
    </location>
</feature>
<protein>
    <recommendedName>
        <fullName evidence="7">Fork-head domain-containing protein</fullName>
    </recommendedName>
</protein>
<feature type="region of interest" description="Disordered" evidence="6">
    <location>
        <begin position="153"/>
        <end position="220"/>
    </location>
</feature>
<dbReference type="SMART" id="SM00339">
    <property type="entry name" value="FH"/>
    <property type="match status" value="1"/>
</dbReference>
<dbReference type="KEGG" id="sla:SERLADRAFT_431937"/>
<evidence type="ECO:0000256" key="6">
    <source>
        <dbReference type="SAM" id="MobiDB-lite"/>
    </source>
</evidence>
<evidence type="ECO:0000256" key="3">
    <source>
        <dbReference type="ARBA" id="ARBA00023163"/>
    </source>
</evidence>
<feature type="compositionally biased region" description="Pro residues" evidence="6">
    <location>
        <begin position="199"/>
        <end position="215"/>
    </location>
</feature>
<feature type="domain" description="Fork-head" evidence="7">
    <location>
        <begin position="78"/>
        <end position="168"/>
    </location>
</feature>
<evidence type="ECO:0000256" key="4">
    <source>
        <dbReference type="ARBA" id="ARBA00023242"/>
    </source>
</evidence>
<gene>
    <name evidence="8" type="ORF">SERLADRAFT_431937</name>
</gene>
<dbReference type="OrthoDB" id="5954824at2759"/>
<dbReference type="SUPFAM" id="SSF46785">
    <property type="entry name" value="Winged helix' DNA-binding domain"/>
    <property type="match status" value="1"/>
</dbReference>
<evidence type="ECO:0000256" key="1">
    <source>
        <dbReference type="ARBA" id="ARBA00023015"/>
    </source>
</evidence>
<dbReference type="PANTHER" id="PTHR46078:SF2">
    <property type="entry name" value="FORK-HEAD DOMAIN-CONTAINING PROTEIN"/>
    <property type="match status" value="1"/>
</dbReference>
<feature type="DNA-binding region" description="Fork-head" evidence="5">
    <location>
        <begin position="78"/>
        <end position="168"/>
    </location>
</feature>
<dbReference type="Gene3D" id="1.10.10.10">
    <property type="entry name" value="Winged helix-like DNA-binding domain superfamily/Winged helix DNA-binding domain"/>
    <property type="match status" value="1"/>
</dbReference>
<dbReference type="PROSITE" id="PS50039">
    <property type="entry name" value="FORK_HEAD_3"/>
    <property type="match status" value="1"/>
</dbReference>
<keyword evidence="3" id="KW-0804">Transcription</keyword>
<dbReference type="InterPro" id="IPR045912">
    <property type="entry name" value="FOXJ2/3-like"/>
</dbReference>
<keyword evidence="4 5" id="KW-0539">Nucleus</keyword>
<dbReference type="EMBL" id="GL945428">
    <property type="protein sequence ID" value="EGO30402.1"/>
    <property type="molecule type" value="Genomic_DNA"/>
</dbReference>
<dbReference type="GO" id="GO:0000981">
    <property type="term" value="F:DNA-binding transcription factor activity, RNA polymerase II-specific"/>
    <property type="evidence" value="ECO:0007669"/>
    <property type="project" value="TreeGrafter"/>
</dbReference>
<evidence type="ECO:0000256" key="5">
    <source>
        <dbReference type="PROSITE-ProRule" id="PRU00089"/>
    </source>
</evidence>
<dbReference type="RefSeq" id="XP_007312286.1">
    <property type="nucleotide sequence ID" value="XM_007312224.1"/>
</dbReference>
<dbReference type="Pfam" id="PF00250">
    <property type="entry name" value="Forkhead"/>
    <property type="match status" value="1"/>
</dbReference>
<name>F8NDS8_SERL9</name>
<dbReference type="GO" id="GO:0005634">
    <property type="term" value="C:nucleus"/>
    <property type="evidence" value="ECO:0007669"/>
    <property type="project" value="UniProtKB-SubCell"/>
</dbReference>
<reference evidence="8" key="1">
    <citation type="submission" date="2011-04" db="EMBL/GenBank/DDBJ databases">
        <title>Evolution of plant cell wall degrading machinery underlies the functional diversity of forest fungi.</title>
        <authorList>
            <consortium name="US DOE Joint Genome Institute (JGI-PGF)"/>
            <person name="Eastwood D.C."/>
            <person name="Floudas D."/>
            <person name="Binder M."/>
            <person name="Majcherczyk A."/>
            <person name="Schneider P."/>
            <person name="Aerts A."/>
            <person name="Asiegbu F.O."/>
            <person name="Baker S.E."/>
            <person name="Barry K."/>
            <person name="Bendiksby M."/>
            <person name="Blumentritt M."/>
            <person name="Coutinho P.M."/>
            <person name="Cullen D."/>
            <person name="Cullen D."/>
            <person name="Gathman A."/>
            <person name="Goodell B."/>
            <person name="Henrissat B."/>
            <person name="Ihrmark K."/>
            <person name="Kauserud H."/>
            <person name="Kohler A."/>
            <person name="LaButti K."/>
            <person name="Lapidus A."/>
            <person name="Lavin J.L."/>
            <person name="Lee Y.-H."/>
            <person name="Lindquist E."/>
            <person name="Lilly W."/>
            <person name="Lucas S."/>
            <person name="Morin E."/>
            <person name="Murat C."/>
            <person name="Oguiza J.A."/>
            <person name="Park J."/>
            <person name="Pisabarro A.G."/>
            <person name="Riley R."/>
            <person name="Rosling A."/>
            <person name="Salamov A."/>
            <person name="Schmidt O."/>
            <person name="Schmutz J."/>
            <person name="Skrede I."/>
            <person name="Stenlid J."/>
            <person name="Wiebenga A."/>
            <person name="Xie X."/>
            <person name="Kues U."/>
            <person name="Hibbett D.S."/>
            <person name="Hoffmeister D."/>
            <person name="Hogberg N."/>
            <person name="Martin F."/>
            <person name="Grigoriev I.V."/>
            <person name="Watkinson S.C."/>
        </authorList>
    </citation>
    <scope>NUCLEOTIDE SEQUENCE</scope>
    <source>
        <strain evidence="8">S7.9</strain>
    </source>
</reference>
<dbReference type="CDD" id="cd00059">
    <property type="entry name" value="FH_FOX"/>
    <property type="match status" value="1"/>
</dbReference>
<dbReference type="InterPro" id="IPR036390">
    <property type="entry name" value="WH_DNA-bd_sf"/>
</dbReference>
<comment type="subcellular location">
    <subcellularLocation>
        <location evidence="5">Nucleus</location>
    </subcellularLocation>
</comment>
<evidence type="ECO:0000256" key="2">
    <source>
        <dbReference type="ARBA" id="ARBA00023125"/>
    </source>
</evidence>
<proteinExistence type="predicted"/>
<feature type="compositionally biased region" description="Polar residues" evidence="6">
    <location>
        <begin position="30"/>
        <end position="41"/>
    </location>
</feature>
<evidence type="ECO:0000259" key="7">
    <source>
        <dbReference type="PROSITE" id="PS50039"/>
    </source>
</evidence>
<organism>
    <name type="scientific">Serpula lacrymans var. lacrymans (strain S7.9)</name>
    <name type="common">Dry rot fungus</name>
    <dbReference type="NCBI Taxonomy" id="578457"/>
    <lineage>
        <taxon>Eukaryota</taxon>
        <taxon>Fungi</taxon>
        <taxon>Dikarya</taxon>
        <taxon>Basidiomycota</taxon>
        <taxon>Agaricomycotina</taxon>
        <taxon>Agaricomycetes</taxon>
        <taxon>Agaricomycetidae</taxon>
        <taxon>Boletales</taxon>
        <taxon>Coniophorineae</taxon>
        <taxon>Serpulaceae</taxon>
        <taxon>Serpula</taxon>
    </lineage>
</organism>
<dbReference type="GeneID" id="18813865"/>
<dbReference type="HOGENOM" id="CLU_683441_0_0_1"/>
<dbReference type="PRINTS" id="PR00053">
    <property type="entry name" value="FORKHEAD"/>
</dbReference>
<dbReference type="InterPro" id="IPR001766">
    <property type="entry name" value="Fork_head_dom"/>
</dbReference>
<keyword evidence="1" id="KW-0805">Transcription regulation</keyword>